<evidence type="ECO:0000256" key="4">
    <source>
        <dbReference type="ARBA" id="ARBA00022553"/>
    </source>
</evidence>
<dbReference type="PANTHER" id="PTHR24421">
    <property type="entry name" value="NITRATE/NITRITE SENSOR PROTEIN NARX-RELATED"/>
    <property type="match status" value="1"/>
</dbReference>
<evidence type="ECO:0000313" key="17">
    <source>
        <dbReference type="Proteomes" id="UP001058271"/>
    </source>
</evidence>
<dbReference type="RefSeq" id="WP_260723153.1">
    <property type="nucleotide sequence ID" value="NZ_BAAABS010000009.1"/>
</dbReference>
<dbReference type="Gene3D" id="3.30.565.10">
    <property type="entry name" value="Histidine kinase-like ATPase, C-terminal domain"/>
    <property type="match status" value="1"/>
</dbReference>
<dbReference type="Gene3D" id="1.20.5.1930">
    <property type="match status" value="1"/>
</dbReference>
<dbReference type="InterPro" id="IPR050482">
    <property type="entry name" value="Sensor_HK_TwoCompSys"/>
</dbReference>
<accession>A0ABY5YWH2</accession>
<keyword evidence="5" id="KW-0808">Transferase</keyword>
<dbReference type="Gene3D" id="3.30.450.40">
    <property type="match status" value="1"/>
</dbReference>
<dbReference type="Pfam" id="PF02518">
    <property type="entry name" value="HATPase_c"/>
    <property type="match status" value="1"/>
</dbReference>
<dbReference type="SUPFAM" id="SSF55781">
    <property type="entry name" value="GAF domain-like"/>
    <property type="match status" value="1"/>
</dbReference>
<evidence type="ECO:0000256" key="5">
    <source>
        <dbReference type="ARBA" id="ARBA00022679"/>
    </source>
</evidence>
<proteinExistence type="predicted"/>
<dbReference type="InterPro" id="IPR011712">
    <property type="entry name" value="Sig_transdc_His_kin_sub3_dim/P"/>
</dbReference>
<feature type="domain" description="GAF" evidence="14">
    <location>
        <begin position="262"/>
        <end position="406"/>
    </location>
</feature>
<sequence>MRARLMSLLLRPKPPLSLGLTTAAVLIAVETLVLIPLRAGVQEGTRSSVYLLGVLVISTVWGVRLGVLTAVASVFAFNYFHVPPYGALHLSLRRESQIAVAFVAAALLTGVLAQLARSRAVEVSERRREAGFAADLTHLILSAGDLRSALSAASRRLAQAFELPAAVIQLEATEGDERWTALPLSDGAMRLGTLLVPADLPQSVLARLRQRVVPSLESLLGSAYEREAITRSLAARREESKRLMAEQVALRRVATLVARGASLTKVFGVVVAEVCKAPGPCRSSLVRYEPDGTATRVAGRSEAGLDLPIGMSVPLGGDTITGAVLRTGRPARMTCASATGAGAALLRETGMRSAVGVPVMVQDRLWGVVTVASSEPIPAGAETRLADFADLVASAVANTESRAQLTASRARIVAAADDARRRLERDLHDGAQQRLVSLGLELRTVDASLPPDLGVARQRLSRAIDELTGVLQDLREISRGIHPALLSEGGLGPAVGVLARRSAIPVALNLDIGRRLPEKVEVAAYYVVSEALTNAAKHARARMVHVDAEAGESLLLLSIRDDGVGGADVGKGSGLIGLQDRIETLGGHFEIVSPPGSGTTLVAKIPFDAV</sequence>
<name>A0ABY5YWH2_9ACTN</name>
<dbReference type="SMART" id="SM00065">
    <property type="entry name" value="GAF"/>
    <property type="match status" value="1"/>
</dbReference>
<organism evidence="16 17">
    <name type="scientific">Dactylosporangium roseum</name>
    <dbReference type="NCBI Taxonomy" id="47989"/>
    <lineage>
        <taxon>Bacteria</taxon>
        <taxon>Bacillati</taxon>
        <taxon>Actinomycetota</taxon>
        <taxon>Actinomycetes</taxon>
        <taxon>Micromonosporales</taxon>
        <taxon>Micromonosporaceae</taxon>
        <taxon>Dactylosporangium</taxon>
    </lineage>
</organism>
<dbReference type="InterPro" id="IPR036890">
    <property type="entry name" value="HATPase_C_sf"/>
</dbReference>
<evidence type="ECO:0000256" key="2">
    <source>
        <dbReference type="ARBA" id="ARBA00004141"/>
    </source>
</evidence>
<evidence type="ECO:0000256" key="1">
    <source>
        <dbReference type="ARBA" id="ARBA00000085"/>
    </source>
</evidence>
<dbReference type="EC" id="2.7.13.3" evidence="3"/>
<dbReference type="InterPro" id="IPR038318">
    <property type="entry name" value="KdpD_sf"/>
</dbReference>
<evidence type="ECO:0000259" key="15">
    <source>
        <dbReference type="SMART" id="SM00387"/>
    </source>
</evidence>
<keyword evidence="7" id="KW-0547">Nucleotide-binding</keyword>
<evidence type="ECO:0000256" key="8">
    <source>
        <dbReference type="ARBA" id="ARBA00022777"/>
    </source>
</evidence>
<keyword evidence="6 13" id="KW-0812">Transmembrane</keyword>
<keyword evidence="9" id="KW-0067">ATP-binding</keyword>
<keyword evidence="17" id="KW-1185">Reference proteome</keyword>
<dbReference type="InterPro" id="IPR003594">
    <property type="entry name" value="HATPase_dom"/>
</dbReference>
<dbReference type="Pfam" id="PF01590">
    <property type="entry name" value="GAF"/>
    <property type="match status" value="1"/>
</dbReference>
<protein>
    <recommendedName>
        <fullName evidence="3">histidine kinase</fullName>
        <ecNumber evidence="3">2.7.13.3</ecNumber>
    </recommendedName>
</protein>
<evidence type="ECO:0000256" key="13">
    <source>
        <dbReference type="SAM" id="Phobius"/>
    </source>
</evidence>
<dbReference type="EMBL" id="CP073721">
    <property type="protein sequence ID" value="UWZ33872.1"/>
    <property type="molecule type" value="Genomic_DNA"/>
</dbReference>
<feature type="transmembrane region" description="Helical" evidence="13">
    <location>
        <begin position="49"/>
        <end position="77"/>
    </location>
</feature>
<comment type="subcellular location">
    <subcellularLocation>
        <location evidence="2">Membrane</location>
        <topology evidence="2">Multi-pass membrane protein</topology>
    </subcellularLocation>
</comment>
<evidence type="ECO:0000256" key="9">
    <source>
        <dbReference type="ARBA" id="ARBA00022840"/>
    </source>
</evidence>
<dbReference type="PANTHER" id="PTHR24421:SF10">
    <property type="entry name" value="NITRATE_NITRITE SENSOR PROTEIN NARQ"/>
    <property type="match status" value="1"/>
</dbReference>
<dbReference type="Gene3D" id="1.20.120.620">
    <property type="entry name" value="Backbone structure of the membrane domain of e. Coli histidine kinase receptor kdpd"/>
    <property type="match status" value="1"/>
</dbReference>
<evidence type="ECO:0000256" key="12">
    <source>
        <dbReference type="ARBA" id="ARBA00023136"/>
    </source>
</evidence>
<dbReference type="InterPro" id="IPR029016">
    <property type="entry name" value="GAF-like_dom_sf"/>
</dbReference>
<evidence type="ECO:0000256" key="11">
    <source>
        <dbReference type="ARBA" id="ARBA00023012"/>
    </source>
</evidence>
<keyword evidence="11" id="KW-0902">Two-component regulatory system</keyword>
<evidence type="ECO:0000259" key="14">
    <source>
        <dbReference type="SMART" id="SM00065"/>
    </source>
</evidence>
<dbReference type="SUPFAM" id="SSF55874">
    <property type="entry name" value="ATPase domain of HSP90 chaperone/DNA topoisomerase II/histidine kinase"/>
    <property type="match status" value="1"/>
</dbReference>
<dbReference type="SMART" id="SM00387">
    <property type="entry name" value="HATPase_c"/>
    <property type="match status" value="1"/>
</dbReference>
<keyword evidence="4" id="KW-0597">Phosphoprotein</keyword>
<evidence type="ECO:0000256" key="6">
    <source>
        <dbReference type="ARBA" id="ARBA00022692"/>
    </source>
</evidence>
<evidence type="ECO:0000313" key="16">
    <source>
        <dbReference type="EMBL" id="UWZ33872.1"/>
    </source>
</evidence>
<feature type="transmembrane region" description="Helical" evidence="13">
    <location>
        <begin position="16"/>
        <end position="37"/>
    </location>
</feature>
<comment type="catalytic activity">
    <reaction evidence="1">
        <text>ATP + protein L-histidine = ADP + protein N-phospho-L-histidine.</text>
        <dbReference type="EC" id="2.7.13.3"/>
    </reaction>
</comment>
<feature type="domain" description="Histidine kinase/HSP90-like ATPase" evidence="15">
    <location>
        <begin position="519"/>
        <end position="609"/>
    </location>
</feature>
<evidence type="ECO:0000256" key="7">
    <source>
        <dbReference type="ARBA" id="ARBA00022741"/>
    </source>
</evidence>
<keyword evidence="10 13" id="KW-1133">Transmembrane helix</keyword>
<keyword evidence="12 13" id="KW-0472">Membrane</keyword>
<dbReference type="CDD" id="cd16917">
    <property type="entry name" value="HATPase_UhpB-NarQ-NarX-like"/>
    <property type="match status" value="1"/>
</dbReference>
<dbReference type="InterPro" id="IPR003018">
    <property type="entry name" value="GAF"/>
</dbReference>
<dbReference type="Proteomes" id="UP001058271">
    <property type="component" value="Chromosome"/>
</dbReference>
<keyword evidence="8" id="KW-0418">Kinase</keyword>
<evidence type="ECO:0000256" key="3">
    <source>
        <dbReference type="ARBA" id="ARBA00012438"/>
    </source>
</evidence>
<gene>
    <name evidence="16" type="ORF">Drose_21635</name>
</gene>
<dbReference type="Pfam" id="PF07730">
    <property type="entry name" value="HisKA_3"/>
    <property type="match status" value="1"/>
</dbReference>
<dbReference type="Pfam" id="PF13493">
    <property type="entry name" value="DUF4118"/>
    <property type="match status" value="1"/>
</dbReference>
<evidence type="ECO:0000256" key="10">
    <source>
        <dbReference type="ARBA" id="ARBA00022989"/>
    </source>
</evidence>
<reference evidence="16" key="1">
    <citation type="submission" date="2021-04" db="EMBL/GenBank/DDBJ databases">
        <title>Biosynthetic gene clusters of Dactylosporangioum roseum.</title>
        <authorList>
            <person name="Hartkoorn R.C."/>
            <person name="Beaudoing E."/>
            <person name="Hot D."/>
            <person name="Moureu S."/>
        </authorList>
    </citation>
    <scope>NUCLEOTIDE SEQUENCE</scope>
    <source>
        <strain evidence="16">NRRL B-16295</strain>
    </source>
</reference>
<dbReference type="InterPro" id="IPR025201">
    <property type="entry name" value="KdpD_TM"/>
</dbReference>